<dbReference type="EMBL" id="KB302777">
    <property type="protein sequence ID" value="ELU03890.1"/>
    <property type="molecule type" value="Genomic_DNA"/>
</dbReference>
<dbReference type="OrthoDB" id="10250730at2759"/>
<evidence type="ECO:0000313" key="10">
    <source>
        <dbReference type="Proteomes" id="UP000014760"/>
    </source>
</evidence>
<comment type="subunit">
    <text evidence="2">Homodimer.</text>
</comment>
<reference evidence="9" key="3">
    <citation type="submission" date="2015-06" db="UniProtKB">
        <authorList>
            <consortium name="EnsemblMetazoa"/>
        </authorList>
    </citation>
    <scope>IDENTIFICATION</scope>
</reference>
<name>R7UBZ2_CAPTE</name>
<dbReference type="AlphaFoldDB" id="R7UBZ2"/>
<evidence type="ECO:0000256" key="4">
    <source>
        <dbReference type="ARBA" id="ARBA00032988"/>
    </source>
</evidence>
<dbReference type="PANTHER" id="PTHR23200:SF48">
    <property type="entry name" value="METALLO-BETA-LACTAMASE DOMAIN-CONTAINING PROTEIN 1"/>
    <property type="match status" value="1"/>
</dbReference>
<keyword evidence="10" id="KW-1185">Reference proteome</keyword>
<dbReference type="Proteomes" id="UP000014760">
    <property type="component" value="Unassembled WGS sequence"/>
</dbReference>
<dbReference type="Pfam" id="PF00753">
    <property type="entry name" value="Lactamase_B"/>
    <property type="match status" value="1"/>
</dbReference>
<feature type="domain" description="Metallo-beta-lactamase" evidence="7">
    <location>
        <begin position="27"/>
        <end position="185"/>
    </location>
</feature>
<protein>
    <recommendedName>
        <fullName evidence="3">Metallo-beta-lactamase domain-containing protein 1</fullName>
    </recommendedName>
    <alternativeName>
        <fullName evidence="4">Endoribonuclease MBLAC1</fullName>
    </alternativeName>
</protein>
<dbReference type="Gene3D" id="3.60.15.10">
    <property type="entry name" value="Ribonuclease Z/Hydroxyacylglutathione hydrolase-like"/>
    <property type="match status" value="1"/>
</dbReference>
<dbReference type="SMART" id="SM00849">
    <property type="entry name" value="Lactamase_B"/>
    <property type="match status" value="1"/>
</dbReference>
<evidence type="ECO:0000256" key="5">
    <source>
        <dbReference type="ARBA" id="ARBA00044690"/>
    </source>
</evidence>
<sequence>MSGVINKVTVLRTGYCINEGKGVFKANGTITLVTGSAVVLIDTGLPCDKTLLLSKLSEKGLEAEDVEYVVGTHGHSDHIGNLNLFPSSCFAVSYDVCRGDRYLDNNLKAGGSYEISKSIDVIPTPGHTGADISVIITGTEHGVTAVCEEDLCDESIWKCNSENAAEQFKHREKILHLADYIIPGHGPGFKSPFSKN</sequence>
<evidence type="ECO:0000256" key="2">
    <source>
        <dbReference type="ARBA" id="ARBA00011738"/>
    </source>
</evidence>
<accession>R7UBZ2</accession>
<gene>
    <name evidence="8" type="ORF">CAPTEDRAFT_6295</name>
</gene>
<comment type="subcellular location">
    <subcellularLocation>
        <location evidence="1">Cytoplasm</location>
        <location evidence="1">Cytosol</location>
    </subcellularLocation>
</comment>
<evidence type="ECO:0000259" key="7">
    <source>
        <dbReference type="SMART" id="SM00849"/>
    </source>
</evidence>
<dbReference type="OMA" id="RCRDGTN"/>
<evidence type="ECO:0000313" key="9">
    <source>
        <dbReference type="EnsemblMetazoa" id="CapteP6295"/>
    </source>
</evidence>
<proteinExistence type="predicted"/>
<dbReference type="InterPro" id="IPR039344">
    <property type="entry name" value="MBLAC1"/>
</dbReference>
<dbReference type="SUPFAM" id="SSF56281">
    <property type="entry name" value="Metallo-hydrolase/oxidoreductase"/>
    <property type="match status" value="1"/>
</dbReference>
<dbReference type="InterPro" id="IPR036866">
    <property type="entry name" value="RibonucZ/Hydroxyglut_hydro"/>
</dbReference>
<dbReference type="InterPro" id="IPR001279">
    <property type="entry name" value="Metallo-B-lactamas"/>
</dbReference>
<reference evidence="8 10" key="2">
    <citation type="journal article" date="2013" name="Nature">
        <title>Insights into bilaterian evolution from three spiralian genomes.</title>
        <authorList>
            <person name="Simakov O."/>
            <person name="Marletaz F."/>
            <person name="Cho S.J."/>
            <person name="Edsinger-Gonzales E."/>
            <person name="Havlak P."/>
            <person name="Hellsten U."/>
            <person name="Kuo D.H."/>
            <person name="Larsson T."/>
            <person name="Lv J."/>
            <person name="Arendt D."/>
            <person name="Savage R."/>
            <person name="Osoegawa K."/>
            <person name="de Jong P."/>
            <person name="Grimwood J."/>
            <person name="Chapman J.A."/>
            <person name="Shapiro H."/>
            <person name="Aerts A."/>
            <person name="Otillar R.P."/>
            <person name="Terry A.Y."/>
            <person name="Boore J.L."/>
            <person name="Grigoriev I.V."/>
            <person name="Lindberg D.R."/>
            <person name="Seaver E.C."/>
            <person name="Weisblat D.A."/>
            <person name="Putnam N.H."/>
            <person name="Rokhsar D.S."/>
        </authorList>
    </citation>
    <scope>NUCLEOTIDE SEQUENCE</scope>
    <source>
        <strain evidence="8 10">I ESC-2004</strain>
    </source>
</reference>
<evidence type="ECO:0000256" key="6">
    <source>
        <dbReference type="ARBA" id="ARBA00045869"/>
    </source>
</evidence>
<evidence type="ECO:0000313" key="8">
    <source>
        <dbReference type="EMBL" id="ELU03890.1"/>
    </source>
</evidence>
<organism evidence="8">
    <name type="scientific">Capitella teleta</name>
    <name type="common">Polychaete worm</name>
    <dbReference type="NCBI Taxonomy" id="283909"/>
    <lineage>
        <taxon>Eukaryota</taxon>
        <taxon>Metazoa</taxon>
        <taxon>Spiralia</taxon>
        <taxon>Lophotrochozoa</taxon>
        <taxon>Annelida</taxon>
        <taxon>Polychaeta</taxon>
        <taxon>Sedentaria</taxon>
        <taxon>Scolecida</taxon>
        <taxon>Capitellidae</taxon>
        <taxon>Capitella</taxon>
    </lineage>
</organism>
<comment type="catalytic activity">
    <reaction evidence="5">
        <text>a ribonucleotidyl-ribonucleotide-RNA + H2O = a 3'-end ribonucleotide-RNA + a 5'-end 5'-phospho-ribonucleoside-RNA + H(+)</text>
        <dbReference type="Rhea" id="RHEA:68096"/>
        <dbReference type="Rhea" id="RHEA-COMP:15179"/>
        <dbReference type="Rhea" id="RHEA-COMP:17355"/>
        <dbReference type="Rhea" id="RHEA-COMP:17428"/>
        <dbReference type="ChEBI" id="CHEBI:15377"/>
        <dbReference type="ChEBI" id="CHEBI:15378"/>
        <dbReference type="ChEBI" id="CHEBI:74896"/>
        <dbReference type="ChEBI" id="CHEBI:138282"/>
        <dbReference type="ChEBI" id="CHEBI:173118"/>
    </reaction>
    <physiologicalReaction direction="left-to-right" evidence="5">
        <dbReference type="Rhea" id="RHEA:68097"/>
    </physiologicalReaction>
</comment>
<dbReference type="CDD" id="cd07711">
    <property type="entry name" value="MBLAC1-like_MBL-fold"/>
    <property type="match status" value="1"/>
</dbReference>
<dbReference type="EMBL" id="AMQN01008307">
    <property type="status" value="NOT_ANNOTATED_CDS"/>
    <property type="molecule type" value="Genomic_DNA"/>
</dbReference>
<dbReference type="HOGENOM" id="CLU_030571_2_6_1"/>
<dbReference type="EnsemblMetazoa" id="CapteT6295">
    <property type="protein sequence ID" value="CapteP6295"/>
    <property type="gene ID" value="CapteG6295"/>
</dbReference>
<reference evidence="10" key="1">
    <citation type="submission" date="2012-12" db="EMBL/GenBank/DDBJ databases">
        <authorList>
            <person name="Hellsten U."/>
            <person name="Grimwood J."/>
            <person name="Chapman J.A."/>
            <person name="Shapiro H."/>
            <person name="Aerts A."/>
            <person name="Otillar R.P."/>
            <person name="Terry A.Y."/>
            <person name="Boore J.L."/>
            <person name="Simakov O."/>
            <person name="Marletaz F."/>
            <person name="Cho S.-J."/>
            <person name="Edsinger-Gonzales E."/>
            <person name="Havlak P."/>
            <person name="Kuo D.-H."/>
            <person name="Larsson T."/>
            <person name="Lv J."/>
            <person name="Arendt D."/>
            <person name="Savage R."/>
            <person name="Osoegawa K."/>
            <person name="de Jong P."/>
            <person name="Lindberg D.R."/>
            <person name="Seaver E.C."/>
            <person name="Weisblat D.A."/>
            <person name="Putnam N.H."/>
            <person name="Grigoriev I.V."/>
            <person name="Rokhsar D.S."/>
        </authorList>
    </citation>
    <scope>NUCLEOTIDE SEQUENCE</scope>
    <source>
        <strain evidence="10">I ESC-2004</strain>
    </source>
</reference>
<dbReference type="GO" id="GO:0005829">
    <property type="term" value="C:cytosol"/>
    <property type="evidence" value="ECO:0007669"/>
    <property type="project" value="UniProtKB-SubCell"/>
</dbReference>
<evidence type="ECO:0000256" key="1">
    <source>
        <dbReference type="ARBA" id="ARBA00004514"/>
    </source>
</evidence>
<comment type="function">
    <text evidence="6">Endoribonuclease that catalyzes the hydrolysis of histone-coding pre-mRNA 3'-end. Involved in histone pre-mRNA processing during the S-phase of the cell cycle, which is required for entering/progressing through S-phase. Cleaves histone pre-mRNA at a major and a minor cleavage site after the 5'-ACCCA-3' and the 5'-ACCCACA-3' sequence, respectively, and located downstream of the stem-loop. May require the presence of the HDE element located at the histone pre-RNA 3'-end to avoid non-specific cleavage.</text>
</comment>
<evidence type="ECO:0000256" key="3">
    <source>
        <dbReference type="ARBA" id="ARBA00014856"/>
    </source>
</evidence>
<dbReference type="FunCoup" id="R7UBZ2">
    <property type="interactions" value="18"/>
</dbReference>
<dbReference type="PANTHER" id="PTHR23200">
    <property type="entry name" value="METALLO-BETA-LACTAMASE DOMAIN-CONTAINING PROTEIN 1"/>
    <property type="match status" value="1"/>
</dbReference>